<dbReference type="EMBL" id="CATOUU010000931">
    <property type="protein sequence ID" value="CAI9960433.1"/>
    <property type="molecule type" value="Genomic_DNA"/>
</dbReference>
<proteinExistence type="predicted"/>
<organism evidence="1">
    <name type="scientific">Hexamita inflata</name>
    <dbReference type="NCBI Taxonomy" id="28002"/>
    <lineage>
        <taxon>Eukaryota</taxon>
        <taxon>Metamonada</taxon>
        <taxon>Diplomonadida</taxon>
        <taxon>Hexamitidae</taxon>
        <taxon>Hexamitinae</taxon>
        <taxon>Hexamita</taxon>
    </lineage>
</organism>
<dbReference type="AlphaFoldDB" id="A0AA86V9S0"/>
<evidence type="ECO:0000313" key="3">
    <source>
        <dbReference type="Proteomes" id="UP001642409"/>
    </source>
</evidence>
<protein>
    <submittedName>
        <fullName evidence="2">Hypothetical_protein</fullName>
    </submittedName>
</protein>
<gene>
    <name evidence="1" type="ORF">HINF_LOCUS48078</name>
    <name evidence="2" type="ORF">HINF_LOCUS7812</name>
</gene>
<comment type="caution">
    <text evidence="1">The sequence shown here is derived from an EMBL/GenBank/DDBJ whole genome shotgun (WGS) entry which is preliminary data.</text>
</comment>
<name>A0AA86V9S0_9EUKA</name>
<reference evidence="2 3" key="2">
    <citation type="submission" date="2024-07" db="EMBL/GenBank/DDBJ databases">
        <authorList>
            <person name="Akdeniz Z."/>
        </authorList>
    </citation>
    <scope>NUCLEOTIDE SEQUENCE [LARGE SCALE GENOMIC DNA]</scope>
</reference>
<keyword evidence="3" id="KW-1185">Reference proteome</keyword>
<dbReference type="Proteomes" id="UP001642409">
    <property type="component" value="Unassembled WGS sequence"/>
</dbReference>
<evidence type="ECO:0000313" key="1">
    <source>
        <dbReference type="EMBL" id="CAI9960433.1"/>
    </source>
</evidence>
<sequence>MTHGSSKPSCYISCCTSWQPSVFSKIVTGCMLRCDVYEKFLHLNFNQNNLERNDIIQSGVNIQSALSKPMNSKSYSVKQRTSNPKNQRTFYLLQLLVSPRMKPPRKVENTYQIRQEHEYIIQSVQMPTKQCRIKTNEQKQTEN</sequence>
<evidence type="ECO:0000313" key="2">
    <source>
        <dbReference type="EMBL" id="CAL5983831.1"/>
    </source>
</evidence>
<dbReference type="EMBL" id="CAXDID020000016">
    <property type="protein sequence ID" value="CAL5983831.1"/>
    <property type="molecule type" value="Genomic_DNA"/>
</dbReference>
<accession>A0AA86V9S0</accession>
<reference evidence="1" key="1">
    <citation type="submission" date="2023-06" db="EMBL/GenBank/DDBJ databases">
        <authorList>
            <person name="Kurt Z."/>
        </authorList>
    </citation>
    <scope>NUCLEOTIDE SEQUENCE</scope>
</reference>